<feature type="region of interest" description="Disordered" evidence="1">
    <location>
        <begin position="16"/>
        <end position="38"/>
    </location>
</feature>
<gene>
    <name evidence="2" type="ORF">N44_03175</name>
</gene>
<evidence type="ECO:0000313" key="2">
    <source>
        <dbReference type="EMBL" id="GAL94595.1"/>
    </source>
</evidence>
<name>A0A0A1VXX1_MICAE</name>
<protein>
    <submittedName>
        <fullName evidence="2">Uncharacterized protein</fullName>
    </submittedName>
</protein>
<sequence>MFLDFSRAVIDRRENAKLSKDSEPTVHEHPNQAAFSRN</sequence>
<dbReference type="AlphaFoldDB" id="A0A0A1VXX1"/>
<organism evidence="2 3">
    <name type="scientific">Microcystis aeruginosa NIES-44</name>
    <dbReference type="NCBI Taxonomy" id="449439"/>
    <lineage>
        <taxon>Bacteria</taxon>
        <taxon>Bacillati</taxon>
        <taxon>Cyanobacteriota</taxon>
        <taxon>Cyanophyceae</taxon>
        <taxon>Oscillatoriophycideae</taxon>
        <taxon>Chroococcales</taxon>
        <taxon>Microcystaceae</taxon>
        <taxon>Microcystis</taxon>
    </lineage>
</organism>
<feature type="compositionally biased region" description="Basic and acidic residues" evidence="1">
    <location>
        <begin position="16"/>
        <end position="30"/>
    </location>
</feature>
<dbReference type="Proteomes" id="UP000030321">
    <property type="component" value="Unassembled WGS sequence"/>
</dbReference>
<proteinExistence type="predicted"/>
<reference evidence="3" key="1">
    <citation type="journal article" date="2015" name="Genome">
        <title>Whole Genome Sequence of the Non-Microcystin-Producing Microcystis aeruginosa Strain NIES-44.</title>
        <authorList>
            <person name="Okano K."/>
            <person name="Miyata N."/>
            <person name="Ozaki Y."/>
        </authorList>
    </citation>
    <scope>NUCLEOTIDE SEQUENCE [LARGE SCALE GENOMIC DNA]</scope>
    <source>
        <strain evidence="3">NIES-44</strain>
    </source>
</reference>
<evidence type="ECO:0000256" key="1">
    <source>
        <dbReference type="SAM" id="MobiDB-lite"/>
    </source>
</evidence>
<comment type="caution">
    <text evidence="2">The sequence shown here is derived from an EMBL/GenBank/DDBJ whole genome shotgun (WGS) entry which is preliminary data.</text>
</comment>
<accession>A0A0A1VXX1</accession>
<evidence type="ECO:0000313" key="3">
    <source>
        <dbReference type="Proteomes" id="UP000030321"/>
    </source>
</evidence>
<dbReference type="EMBL" id="BBPA01000059">
    <property type="protein sequence ID" value="GAL94595.1"/>
    <property type="molecule type" value="Genomic_DNA"/>
</dbReference>